<organism evidence="1 2">
    <name type="scientific">Enterobacter cancerogenus</name>
    <dbReference type="NCBI Taxonomy" id="69218"/>
    <lineage>
        <taxon>Bacteria</taxon>
        <taxon>Pseudomonadati</taxon>
        <taxon>Pseudomonadota</taxon>
        <taxon>Gammaproteobacteria</taxon>
        <taxon>Enterobacterales</taxon>
        <taxon>Enterobacteriaceae</taxon>
        <taxon>Enterobacter</taxon>
        <taxon>Enterobacter cloacae complex</taxon>
    </lineage>
</organism>
<evidence type="ECO:0000313" key="2">
    <source>
        <dbReference type="Proteomes" id="UP000351155"/>
    </source>
</evidence>
<name>A0A484W5N5_9ENTR</name>
<sequence length="82" mass="9666">MRSLADFEFNKVPLCDGMILISEMIRDDFTSQFVYAELEKLVSLAREEINQARPQDWQLEKLVELFYGEWGFCDTAWRVSPV</sequence>
<proteinExistence type="predicted"/>
<dbReference type="Proteomes" id="UP000351155">
    <property type="component" value="Unassembled WGS sequence"/>
</dbReference>
<protein>
    <submittedName>
        <fullName evidence="1">Transcriptional regulator</fullName>
    </submittedName>
</protein>
<gene>
    <name evidence="1" type="ORF">NCTC12126_00267</name>
</gene>
<evidence type="ECO:0000313" key="1">
    <source>
        <dbReference type="EMBL" id="VFS06849.1"/>
    </source>
</evidence>
<reference evidence="1 2" key="1">
    <citation type="submission" date="2019-03" db="EMBL/GenBank/DDBJ databases">
        <authorList>
            <consortium name="Pathogen Informatics"/>
        </authorList>
    </citation>
    <scope>NUCLEOTIDE SEQUENCE [LARGE SCALE GENOMIC DNA]</scope>
    <source>
        <strain evidence="1 2">NCTC12126</strain>
    </source>
</reference>
<dbReference type="AlphaFoldDB" id="A0A484W5N5"/>
<dbReference type="EMBL" id="CAADIW010000002">
    <property type="protein sequence ID" value="VFS06849.1"/>
    <property type="molecule type" value="Genomic_DNA"/>
</dbReference>
<accession>A0A484W5N5</accession>